<evidence type="ECO:0000313" key="2">
    <source>
        <dbReference type="EMBL" id="KYQ48471.1"/>
    </source>
</evidence>
<name>A0A151WL11_9HYME</name>
<dbReference type="EMBL" id="KQ983001">
    <property type="protein sequence ID" value="KYQ48471.1"/>
    <property type="molecule type" value="Genomic_DNA"/>
</dbReference>
<gene>
    <name evidence="2" type="ORF">ALC60_12527</name>
</gene>
<protein>
    <submittedName>
        <fullName evidence="2">Uncharacterized protein</fullName>
    </submittedName>
</protein>
<dbReference type="AlphaFoldDB" id="A0A151WL11"/>
<accession>A0A151WL11</accession>
<feature type="region of interest" description="Disordered" evidence="1">
    <location>
        <begin position="62"/>
        <end position="82"/>
    </location>
</feature>
<reference evidence="2 3" key="1">
    <citation type="submission" date="2015-09" db="EMBL/GenBank/DDBJ databases">
        <title>Trachymyrmex zeteki WGS genome.</title>
        <authorList>
            <person name="Nygaard S."/>
            <person name="Hu H."/>
            <person name="Boomsma J."/>
            <person name="Zhang G."/>
        </authorList>
    </citation>
    <scope>NUCLEOTIDE SEQUENCE [LARGE SCALE GENOMIC DNA]</scope>
    <source>
        <strain evidence="2">Tzet28-1</strain>
        <tissue evidence="2">Whole body</tissue>
    </source>
</reference>
<proteinExistence type="predicted"/>
<organism evidence="2 3">
    <name type="scientific">Mycetomoellerius zeteki</name>
    <dbReference type="NCBI Taxonomy" id="64791"/>
    <lineage>
        <taxon>Eukaryota</taxon>
        <taxon>Metazoa</taxon>
        <taxon>Ecdysozoa</taxon>
        <taxon>Arthropoda</taxon>
        <taxon>Hexapoda</taxon>
        <taxon>Insecta</taxon>
        <taxon>Pterygota</taxon>
        <taxon>Neoptera</taxon>
        <taxon>Endopterygota</taxon>
        <taxon>Hymenoptera</taxon>
        <taxon>Apocrita</taxon>
        <taxon>Aculeata</taxon>
        <taxon>Formicoidea</taxon>
        <taxon>Formicidae</taxon>
        <taxon>Myrmicinae</taxon>
        <taxon>Mycetomoellerius</taxon>
    </lineage>
</organism>
<feature type="region of interest" description="Disordered" evidence="1">
    <location>
        <begin position="98"/>
        <end position="119"/>
    </location>
</feature>
<evidence type="ECO:0000256" key="1">
    <source>
        <dbReference type="SAM" id="MobiDB-lite"/>
    </source>
</evidence>
<dbReference type="Proteomes" id="UP000075809">
    <property type="component" value="Unassembled WGS sequence"/>
</dbReference>
<evidence type="ECO:0000313" key="3">
    <source>
        <dbReference type="Proteomes" id="UP000075809"/>
    </source>
</evidence>
<keyword evidence="3" id="KW-1185">Reference proteome</keyword>
<sequence length="119" mass="13455">MGQKPCNLHDVTFGYYQDLCLHLCPIFRRLSWSHPPTATLVLSAVQRQFTYVERTDDKRCHLNKGSRGIRAPDTQFPRGIGAPPAAFLETKRKLEETGGDWFQPVARRGGRTSGDPLFP</sequence>